<dbReference type="EMBL" id="MT418680">
    <property type="protein sequence ID" value="QKF93756.1"/>
    <property type="molecule type" value="Genomic_DNA"/>
</dbReference>
<protein>
    <submittedName>
        <fullName evidence="1">Glutamine amidotransferase</fullName>
    </submittedName>
</protein>
<evidence type="ECO:0000313" key="2">
    <source>
        <dbReference type="Proteomes" id="UP001162001"/>
    </source>
</evidence>
<dbReference type="Proteomes" id="UP001162001">
    <property type="component" value="Segment"/>
</dbReference>
<name>A0A7D3V7D7_9VIRU</name>
<reference evidence="1 2" key="1">
    <citation type="submission" date="2020-04" db="EMBL/GenBank/DDBJ databases">
        <title>Advantages and limits of metagenomic assembly and binning of a giant virus.</title>
        <authorList>
            <person name="Schulz F."/>
            <person name="Andreani J."/>
            <person name="Francis R."/>
            <person name="Boudjemaa H."/>
            <person name="Bou Khalil J.Y."/>
            <person name="Lee J."/>
            <person name="La Scola B."/>
            <person name="Woyke T."/>
        </authorList>
    </citation>
    <scope>NUCLEOTIDE SEQUENCE [LARGE SCALE GENOMIC DNA]</scope>
    <source>
        <strain evidence="1 2">FV1/VV64</strain>
    </source>
</reference>
<gene>
    <name evidence="1" type="ORF">Fadolivirus_1_298</name>
</gene>
<evidence type="ECO:0000313" key="1">
    <source>
        <dbReference type="EMBL" id="QKF93756.1"/>
    </source>
</evidence>
<accession>A0A7D3V7D7</accession>
<sequence>MHLLKYFSNFQLLVKLKNIYEDFNNNNIYIYMNHILDSITLIIRRRQIIDDLTLLLSSQPVTKIYDIICDNENITNDQVYNKIMRYIIEKKLQEYITGEEIAFMSGNRIVGNFNPFIKYDYYNTKIKNSSNNQLWRIYINVSLNCMVSVFENIISICLDNNIPFSGSIIRQPKFENNCYKPKFMFKFYNVNEMKNFVDIITKHLAQYEDKIYCNITKTGPSFAKKYNKFIYYGIDNLESDRLKFIENAPNIISKEIQYKAKNKNIDINSIQQKAFKVQTYLFSLLYDGDSFYKYKGYVDPLEKQEITDKRNELLQRINTFQSVKNEFSSLLFVHNTTIDNFLKIIGTGLDNCQCLLSTGYGAQFRYGLDSQYGEIKFIMKKTSYLLKNFIHRHSVDDIIADGKTFNYTIVENQPQYYNLFYNNNISLEGDDLNNKLYNEAKKYNFRVNDKEQYKYYKLDTNYTNNPYSYCNTEEKPSWCNIQMHIGNNVSLRHVECVLIPRFILSDEFQSFIDTNGLFTDILKGEKIKDYIERQFNGSIEKNGRINHLYNKLLVVEEANDYKDYYAVIRQTSRLPEYLRKIANENTSIITTLPYEDTIDPELRLSYRDVSYSAGNSSFIGTHIKYFRYEEQMYMKLLLYHNCFLEDSRYDIEKITEKIIKIDKEQTSSEIDLSA</sequence>
<proteinExistence type="predicted"/>
<organism evidence="1 2">
    <name type="scientific">Fadolivirus FV1/VV64</name>
    <dbReference type="NCBI Taxonomy" id="3070911"/>
    <lineage>
        <taxon>Viruses</taxon>
        <taxon>Varidnaviria</taxon>
        <taxon>Bamfordvirae</taxon>
        <taxon>Nucleocytoviricota</taxon>
        <taxon>Megaviricetes</taxon>
        <taxon>Imitervirales</taxon>
        <taxon>Mimiviridae</taxon>
        <taxon>Klosneuvirinae</taxon>
        <taxon>Fadolivirus</taxon>
        <taxon>Fadolivirus algeromassiliense</taxon>
    </lineage>
</organism>
<keyword evidence="2" id="KW-1185">Reference proteome</keyword>
<keyword evidence="1" id="KW-0315">Glutamine amidotransferase</keyword>